<dbReference type="InterPro" id="IPR013087">
    <property type="entry name" value="Znf_C2H2_type"/>
</dbReference>
<name>A0AA36G382_9BILA</name>
<feature type="compositionally biased region" description="Low complexity" evidence="2">
    <location>
        <begin position="933"/>
        <end position="955"/>
    </location>
</feature>
<sequence length="1059" mass="119660">MEQLPLVTTLTKRDLTTKLVQFYERASDSHQASWKSFSCFKCFWEFGSEAELAAHMKTTHPKNKKKVVPAMNLLLAAPYWEEYLERGFYKGFVDRIYPLDENGKGTYFSYTSSLATPKMTRRWKHILSRQPQPDYDIALKTFFMLFLDNEQNKWNCLFCPHTTPVFRAPSLPVMCARVLMHLEKHLRFGEVAGEAGKSFWQVPAPFCDVLKGVIENEWQILNSQTEYPFDELRRGADEALGSGENGRTYLYHVALDREHCHALKLPHNYWGLCKFCACAVSTSEEGCRHFERDHGRKLKPTASEFALWRGDRTPPLVDRILAYTSIQEGDKPVMWAWQCQVPGCDLEGPRSHCESPWLWHMRAYALYHLEKAHAGLFSEEFYDYEWRVVHSETPHRQGTYDWRAQGGQIPKDIADPNGFVLRCYGILDTLFEGYICKRCLYIAPDCAPFIQHISDRHGFCGDALTLTPGASLQRAVPRTERPPKEKLKPGWQARLACDLYPPNELLGKRDLWKVLAEKYITIQSQTVVDSFDAPDDKLQDTVLPADRNTSVNTSLNNSLNSSRKRVHFGSGSDEDEASDAKKPKLMVEVFEDPILIGSESSDSSQGTLLDTTEAKFKSPKITQLAKKPTKKPVARLEETDDEIFEGLNEKADEKDAARLKMMKAAAVYDFPEIASDELRRQRSHMRIHNTYTWEGAPPPKLSADAMIVQNAILTGKTCPKCRGRGGLKAPDKQEFLLAHMLLNHAGANYAEEIIDNYRYAYSQKTFGEDGPPLPFQLDTMNSDPGQLICSACPSLRRTYKGLGVLKKHWSACTLKVDPALPVSRKVSTSEVSAEEAATNAPPQPVEEEQQRSDLEPEDADAELSAFESPKKQSPRNVDRPQSQTESMRGSPLSNDGATQETFVTPKKKNQKIDLPQSPTESQRGSPVFDDGDQSTSTTPSQSKSRTRRSTSVQSQGPTTPVRRNRDYTCTFCNKSTGNHTECGLLLHLIGHHYDDDKGREAARELGKKLDAEEGFPFVDVNGSFERSAKAAGPVFQCSVCTDYQSTHLSYFVMHTHKHL</sequence>
<dbReference type="PROSITE" id="PS00028">
    <property type="entry name" value="ZINC_FINGER_C2H2_1"/>
    <property type="match status" value="1"/>
</dbReference>
<feature type="domain" description="C2H2-type" evidence="3">
    <location>
        <begin position="37"/>
        <end position="65"/>
    </location>
</feature>
<feature type="compositionally biased region" description="Low complexity" evidence="2">
    <location>
        <begin position="548"/>
        <end position="561"/>
    </location>
</feature>
<proteinExistence type="predicted"/>
<evidence type="ECO:0000259" key="3">
    <source>
        <dbReference type="PROSITE" id="PS50157"/>
    </source>
</evidence>
<feature type="region of interest" description="Disordered" evidence="2">
    <location>
        <begin position="823"/>
        <end position="965"/>
    </location>
</feature>
<dbReference type="Proteomes" id="UP001177023">
    <property type="component" value="Unassembled WGS sequence"/>
</dbReference>
<dbReference type="SMART" id="SM00355">
    <property type="entry name" value="ZnF_C2H2"/>
    <property type="match status" value="5"/>
</dbReference>
<reference evidence="4" key="1">
    <citation type="submission" date="2023-06" db="EMBL/GenBank/DDBJ databases">
        <authorList>
            <person name="Delattre M."/>
        </authorList>
    </citation>
    <scope>NUCLEOTIDE SEQUENCE</scope>
    <source>
        <strain evidence="4">AF72</strain>
    </source>
</reference>
<organism evidence="4 5">
    <name type="scientific">Mesorhabditis spiculigera</name>
    <dbReference type="NCBI Taxonomy" id="96644"/>
    <lineage>
        <taxon>Eukaryota</taxon>
        <taxon>Metazoa</taxon>
        <taxon>Ecdysozoa</taxon>
        <taxon>Nematoda</taxon>
        <taxon>Chromadorea</taxon>
        <taxon>Rhabditida</taxon>
        <taxon>Rhabditina</taxon>
        <taxon>Rhabditomorpha</taxon>
        <taxon>Rhabditoidea</taxon>
        <taxon>Rhabditidae</taxon>
        <taxon>Mesorhabditinae</taxon>
        <taxon>Mesorhabditis</taxon>
    </lineage>
</organism>
<evidence type="ECO:0000313" key="4">
    <source>
        <dbReference type="EMBL" id="CAJ0577155.1"/>
    </source>
</evidence>
<comment type="caution">
    <text evidence="4">The sequence shown here is derived from an EMBL/GenBank/DDBJ whole genome shotgun (WGS) entry which is preliminary data.</text>
</comment>
<dbReference type="AlphaFoldDB" id="A0AA36G382"/>
<keyword evidence="5" id="KW-1185">Reference proteome</keyword>
<feature type="compositionally biased region" description="Polar residues" evidence="2">
    <location>
        <begin position="879"/>
        <end position="902"/>
    </location>
</feature>
<keyword evidence="1" id="KW-0863">Zinc-finger</keyword>
<dbReference type="EMBL" id="CATQJA010002648">
    <property type="protein sequence ID" value="CAJ0577155.1"/>
    <property type="molecule type" value="Genomic_DNA"/>
</dbReference>
<dbReference type="PROSITE" id="PS50157">
    <property type="entry name" value="ZINC_FINGER_C2H2_2"/>
    <property type="match status" value="1"/>
</dbReference>
<keyword evidence="1" id="KW-0862">Zinc</keyword>
<evidence type="ECO:0000256" key="2">
    <source>
        <dbReference type="SAM" id="MobiDB-lite"/>
    </source>
</evidence>
<feature type="region of interest" description="Disordered" evidence="2">
    <location>
        <begin position="542"/>
        <end position="583"/>
    </location>
</feature>
<feature type="non-terminal residue" evidence="4">
    <location>
        <position position="1"/>
    </location>
</feature>
<evidence type="ECO:0000313" key="5">
    <source>
        <dbReference type="Proteomes" id="UP001177023"/>
    </source>
</evidence>
<keyword evidence="1" id="KW-0479">Metal-binding</keyword>
<evidence type="ECO:0000256" key="1">
    <source>
        <dbReference type="PROSITE-ProRule" id="PRU00042"/>
    </source>
</evidence>
<gene>
    <name evidence="4" type="ORF">MSPICULIGERA_LOCUS15433</name>
</gene>
<dbReference type="GO" id="GO:0008270">
    <property type="term" value="F:zinc ion binding"/>
    <property type="evidence" value="ECO:0007669"/>
    <property type="project" value="UniProtKB-KW"/>
</dbReference>
<accession>A0AA36G382</accession>
<protein>
    <recommendedName>
        <fullName evidence="3">C2H2-type domain-containing protein</fullName>
    </recommendedName>
</protein>